<dbReference type="SUPFAM" id="SSF53649">
    <property type="entry name" value="Alkaline phosphatase-like"/>
    <property type="match status" value="1"/>
</dbReference>
<gene>
    <name evidence="4" type="ORF">GETHPA_15100</name>
</gene>
<evidence type="ECO:0000256" key="2">
    <source>
        <dbReference type="ARBA" id="ARBA00022723"/>
    </source>
</evidence>
<proteinExistence type="predicted"/>
<dbReference type="RefSeq" id="WP_285724226.1">
    <property type="nucleotide sequence ID" value="NZ_BSDD01000002.1"/>
</dbReference>
<dbReference type="InterPro" id="IPR002591">
    <property type="entry name" value="Phosphodiest/P_Trfase"/>
</dbReference>
<accession>A0ABQ5Q5U7</accession>
<dbReference type="Proteomes" id="UP001165089">
    <property type="component" value="Unassembled WGS sequence"/>
</dbReference>
<dbReference type="Pfam" id="PF01663">
    <property type="entry name" value="Phosphodiest"/>
    <property type="match status" value="1"/>
</dbReference>
<keyword evidence="3" id="KW-0732">Signal</keyword>
<dbReference type="PIRSF" id="PIRSF031924">
    <property type="entry name" value="Pi-irrepressible_AP"/>
    <property type="match status" value="1"/>
</dbReference>
<dbReference type="CDD" id="cd16016">
    <property type="entry name" value="AP-SPAP"/>
    <property type="match status" value="1"/>
</dbReference>
<keyword evidence="1" id="KW-0597">Phosphoprotein</keyword>
<dbReference type="EMBL" id="BSDD01000002">
    <property type="protein sequence ID" value="GLH69977.1"/>
    <property type="molecule type" value="Genomic_DNA"/>
</dbReference>
<keyword evidence="2" id="KW-0479">Metal-binding</keyword>
<dbReference type="PANTHER" id="PTHR10151">
    <property type="entry name" value="ECTONUCLEOTIDE PYROPHOSPHATASE/PHOSPHODIESTERASE"/>
    <property type="match status" value="1"/>
</dbReference>
<sequence>MDFRRALPLAVPALLAAAAPARPRLVVVISIDQCSAELIQTYGPELTGGLHRLLTDGVQFTEAYQDHGITETGPGHSVLLSGRFPAHTGIVENQWLDRASGKLIYCVADEAAKPLDGDRVHAASNGRFLGDTLGDWLQAQVPGARAFSISGKDRAAILMAGRRPSGVFWFTGPSGFGSSTAYQPELPPWLVRFDHDLATRFATRSWLWTKAPGTPEGRVAQWTFGQTVVRNGALPRLIQGAGMPLDKGFTTRFTKSPFLDEVTEEGAEALIEGEHLGRGPATDLLTVSFSATDYVGHNYGNLGTEMRDQLHRLDATLGRFLAFLKRRDPAVWVVLSADHGGMDAVEALQSEGFPARRVDQAPFLAGLNATMRDRFKVAADLFTAPPEPTEFYLEAGAVQAGHLDRDTVLREAAAWLRARPEVAAAFTAEELGAVDPAATGSPRDSRLDVLMRRSFLAGRSGDLMVAFQPFTLFGEPPREYLAGHGSPWAYDRRVPLVFWGPWKGGARPEPVRTVDLAPTLAHELGLKPGAVDGKVLDLGPAK</sequence>
<name>A0ABQ5Q5U7_9BACT</name>
<protein>
    <submittedName>
        <fullName evidence="4">Alkaline phosphatase</fullName>
    </submittedName>
</protein>
<dbReference type="InterPro" id="IPR026263">
    <property type="entry name" value="Alkaline_phosphatase_prok"/>
</dbReference>
<evidence type="ECO:0000313" key="4">
    <source>
        <dbReference type="EMBL" id="GLH69977.1"/>
    </source>
</evidence>
<dbReference type="Gene3D" id="3.30.1360.150">
    <property type="match status" value="1"/>
</dbReference>
<evidence type="ECO:0000256" key="1">
    <source>
        <dbReference type="ARBA" id="ARBA00022553"/>
    </source>
</evidence>
<evidence type="ECO:0000313" key="5">
    <source>
        <dbReference type="Proteomes" id="UP001165089"/>
    </source>
</evidence>
<reference evidence="4 5" key="1">
    <citation type="journal article" date="2023" name="Antonie Van Leeuwenhoek">
        <title>Mesoterricola silvestris gen. nov., sp. nov., Mesoterricola sediminis sp. nov., Geothrix oryzae sp. nov., Geothrix edaphica sp. nov., Geothrix rubra sp. nov., and Geothrix limicola sp. nov., six novel members of Acidobacteriota isolated from soils.</title>
        <authorList>
            <person name="Itoh H."/>
            <person name="Sugisawa Y."/>
            <person name="Mise K."/>
            <person name="Xu Z."/>
            <person name="Kuniyasu M."/>
            <person name="Ushijima N."/>
            <person name="Kawano K."/>
            <person name="Kobayashi E."/>
            <person name="Shiratori Y."/>
            <person name="Masuda Y."/>
            <person name="Senoo K."/>
        </authorList>
    </citation>
    <scope>NUCLEOTIDE SEQUENCE [LARGE SCALE GENOMIC DNA]</scope>
    <source>
        <strain evidence="4 5">Red803</strain>
    </source>
</reference>
<organism evidence="4 5">
    <name type="scientific">Geothrix rubra</name>
    <dbReference type="NCBI Taxonomy" id="2927977"/>
    <lineage>
        <taxon>Bacteria</taxon>
        <taxon>Pseudomonadati</taxon>
        <taxon>Acidobacteriota</taxon>
        <taxon>Holophagae</taxon>
        <taxon>Holophagales</taxon>
        <taxon>Holophagaceae</taxon>
        <taxon>Geothrix</taxon>
    </lineage>
</organism>
<comment type="caution">
    <text evidence="4">The sequence shown here is derived from an EMBL/GenBank/DDBJ whole genome shotgun (WGS) entry which is preliminary data.</text>
</comment>
<keyword evidence="5" id="KW-1185">Reference proteome</keyword>
<dbReference type="PANTHER" id="PTHR10151:SF120">
    <property type="entry name" value="BIS(5'-ADENOSYL)-TRIPHOSPHATASE"/>
    <property type="match status" value="1"/>
</dbReference>
<dbReference type="Gene3D" id="3.40.720.10">
    <property type="entry name" value="Alkaline Phosphatase, subunit A"/>
    <property type="match status" value="1"/>
</dbReference>
<evidence type="ECO:0000256" key="3">
    <source>
        <dbReference type="ARBA" id="ARBA00022729"/>
    </source>
</evidence>
<dbReference type="InterPro" id="IPR017850">
    <property type="entry name" value="Alkaline_phosphatase_core_sf"/>
</dbReference>